<gene>
    <name evidence="3" type="ORF">CBG24082</name>
    <name evidence="3" type="ORF">CBG_24082</name>
</gene>
<sequence>MIPYSEENDGFKYLLTVIDCFSKYAWVVPLKNKNGFTTSQALQTIFKQRKPQKMQTDKGKEYYNKEINKLFKANSIIHFSTESDKKASIIERFNRTLKEKMWKIFTFNDNHKWIESLGDLVNNYNNSYHRSIKMSPIKASDPKNKTIVHKNLFGNTQLLEVPNKKTKFNIGDTVRVTKYKTIFAKGYLPNWSTEQFKIDKVHNTSPITYEIKDLADEKIKGKFYEEELTLHKNIENKYHIEKILKRRTRNGKREVLVKWYGYPEKFNSWIPESNLSDP</sequence>
<dbReference type="eggNOG" id="KOG0017">
    <property type="taxonomic scope" value="Eukaryota"/>
</dbReference>
<reference evidence="3 4" key="1">
    <citation type="journal article" date="2003" name="PLoS Biol.">
        <title>The genome sequence of Caenorhabditis briggsae: a platform for comparative genomics.</title>
        <authorList>
            <person name="Stein L.D."/>
            <person name="Bao Z."/>
            <person name="Blasiar D."/>
            <person name="Blumenthal T."/>
            <person name="Brent M.R."/>
            <person name="Chen N."/>
            <person name="Chinwalla A."/>
            <person name="Clarke L."/>
            <person name="Clee C."/>
            <person name="Coghlan A."/>
            <person name="Coulson A."/>
            <person name="D'Eustachio P."/>
            <person name="Fitch D.H."/>
            <person name="Fulton L.A."/>
            <person name="Fulton R.E."/>
            <person name="Griffiths-Jones S."/>
            <person name="Harris T.W."/>
            <person name="Hillier L.W."/>
            <person name="Kamath R."/>
            <person name="Kuwabara P.E."/>
            <person name="Mardis E.R."/>
            <person name="Marra M.A."/>
            <person name="Miner T.L."/>
            <person name="Minx P."/>
            <person name="Mullikin J.C."/>
            <person name="Plumb R.W."/>
            <person name="Rogers J."/>
            <person name="Schein J.E."/>
            <person name="Sohrmann M."/>
            <person name="Spieth J."/>
            <person name="Stajich J.E."/>
            <person name="Wei C."/>
            <person name="Willey D."/>
            <person name="Wilson R.K."/>
            <person name="Durbin R."/>
            <person name="Waterston R.H."/>
        </authorList>
    </citation>
    <scope>NUCLEOTIDE SEQUENCE [LARGE SCALE GENOMIC DNA]</scope>
    <source>
        <strain evidence="3 4">AF16</strain>
    </source>
</reference>
<dbReference type="HOGENOM" id="CLU_023432_0_1_1"/>
<dbReference type="SUPFAM" id="SSF53098">
    <property type="entry name" value="Ribonuclease H-like"/>
    <property type="match status" value="1"/>
</dbReference>
<name>A8WJY1_CAEBR</name>
<organism evidence="3 4">
    <name type="scientific">Caenorhabditis briggsae</name>
    <dbReference type="NCBI Taxonomy" id="6238"/>
    <lineage>
        <taxon>Eukaryota</taxon>
        <taxon>Metazoa</taxon>
        <taxon>Ecdysozoa</taxon>
        <taxon>Nematoda</taxon>
        <taxon>Chromadorea</taxon>
        <taxon>Rhabditida</taxon>
        <taxon>Rhabditina</taxon>
        <taxon>Rhabditomorpha</taxon>
        <taxon>Rhabditoidea</taxon>
        <taxon>Rhabditidae</taxon>
        <taxon>Peloderinae</taxon>
        <taxon>Caenorhabditis</taxon>
    </lineage>
</organism>
<feature type="domain" description="Integrase catalytic" evidence="2">
    <location>
        <begin position="1"/>
        <end position="144"/>
    </location>
</feature>
<keyword evidence="4" id="KW-1185">Reference proteome</keyword>
<dbReference type="PANTHER" id="PTHR46585:SF1">
    <property type="entry name" value="CHROMO DOMAIN-CONTAINING PROTEIN"/>
    <property type="match status" value="1"/>
</dbReference>
<dbReference type="SUPFAM" id="SSF54160">
    <property type="entry name" value="Chromo domain-like"/>
    <property type="match status" value="1"/>
</dbReference>
<dbReference type="STRING" id="6238.A8WJY1"/>
<dbReference type="EMBL" id="HE601519">
    <property type="protein sequence ID" value="CAP20774.2"/>
    <property type="molecule type" value="Genomic_DNA"/>
</dbReference>
<dbReference type="OMA" id="SWINAND"/>
<dbReference type="InterPro" id="IPR016197">
    <property type="entry name" value="Chromo-like_dom_sf"/>
</dbReference>
<dbReference type="AlphaFoldDB" id="A8WJY1"/>
<dbReference type="KEGG" id="cbr:CBG_24082"/>
<dbReference type="InterPro" id="IPR023780">
    <property type="entry name" value="Chromo_domain"/>
</dbReference>
<dbReference type="RefSeq" id="XP_002641051.2">
    <property type="nucleotide sequence ID" value="XM_002641005.2"/>
</dbReference>
<protein>
    <submittedName>
        <fullName evidence="3">Protein CBG24082</fullName>
    </submittedName>
</protein>
<dbReference type="CDD" id="cd00024">
    <property type="entry name" value="CD_CSD"/>
    <property type="match status" value="1"/>
</dbReference>
<dbReference type="InterPro" id="IPR036397">
    <property type="entry name" value="RNaseH_sf"/>
</dbReference>
<dbReference type="GO" id="GO:0015074">
    <property type="term" value="P:DNA integration"/>
    <property type="evidence" value="ECO:0007669"/>
    <property type="project" value="InterPro"/>
</dbReference>
<evidence type="ECO:0000259" key="1">
    <source>
        <dbReference type="PROSITE" id="PS50013"/>
    </source>
</evidence>
<dbReference type="Gene3D" id="2.40.50.40">
    <property type="match status" value="1"/>
</dbReference>
<evidence type="ECO:0000313" key="3">
    <source>
        <dbReference type="EMBL" id="CAP20774.2"/>
    </source>
</evidence>
<accession>A8WJY1</accession>
<dbReference type="GO" id="GO:0003676">
    <property type="term" value="F:nucleic acid binding"/>
    <property type="evidence" value="ECO:0007669"/>
    <property type="project" value="InterPro"/>
</dbReference>
<dbReference type="InterPro" id="IPR001584">
    <property type="entry name" value="Integrase_cat-core"/>
</dbReference>
<dbReference type="CTD" id="8583044"/>
<dbReference type="Proteomes" id="UP000008549">
    <property type="component" value="Unassembled WGS sequence"/>
</dbReference>
<dbReference type="PROSITE" id="PS50994">
    <property type="entry name" value="INTEGRASE"/>
    <property type="match status" value="1"/>
</dbReference>
<evidence type="ECO:0000313" key="4">
    <source>
        <dbReference type="Proteomes" id="UP000008549"/>
    </source>
</evidence>
<dbReference type="Pfam" id="PF00665">
    <property type="entry name" value="rve"/>
    <property type="match status" value="1"/>
</dbReference>
<dbReference type="PROSITE" id="PS50013">
    <property type="entry name" value="CHROMO_2"/>
    <property type="match status" value="1"/>
</dbReference>
<reference evidence="3 4" key="2">
    <citation type="journal article" date="2011" name="PLoS Genet.">
        <title>Caenorhabditis briggsae recombinant inbred line genotypes reveal inter-strain incompatibility and the evolution of recombination.</title>
        <authorList>
            <person name="Ross J.A."/>
            <person name="Koboldt D.C."/>
            <person name="Staisch J.E."/>
            <person name="Chamberlin H.M."/>
            <person name="Gupta B.P."/>
            <person name="Miller R.D."/>
            <person name="Baird S.E."/>
            <person name="Haag E.S."/>
        </authorList>
    </citation>
    <scope>NUCLEOTIDE SEQUENCE [LARGE SCALE GENOMIC DNA]</scope>
    <source>
        <strain evidence="3 4">AF16</strain>
    </source>
</reference>
<proteinExistence type="predicted"/>
<dbReference type="InterPro" id="IPR012337">
    <property type="entry name" value="RNaseH-like_sf"/>
</dbReference>
<evidence type="ECO:0000259" key="2">
    <source>
        <dbReference type="PROSITE" id="PS50994"/>
    </source>
</evidence>
<feature type="domain" description="Chromo" evidence="1">
    <location>
        <begin position="238"/>
        <end position="278"/>
    </location>
</feature>
<dbReference type="Gene3D" id="3.30.420.10">
    <property type="entry name" value="Ribonuclease H-like superfamily/Ribonuclease H"/>
    <property type="match status" value="1"/>
</dbReference>
<dbReference type="InterPro" id="IPR000953">
    <property type="entry name" value="Chromo/chromo_shadow_dom"/>
</dbReference>
<dbReference type="GeneID" id="8583044"/>
<dbReference type="PANTHER" id="PTHR46585">
    <property type="entry name" value="INTEGRASE CORE DOMAIN CONTAINING PROTEIN"/>
    <property type="match status" value="1"/>
</dbReference>
<dbReference type="Pfam" id="PF00385">
    <property type="entry name" value="Chromo"/>
    <property type="match status" value="1"/>
</dbReference>
<dbReference type="SMART" id="SM00298">
    <property type="entry name" value="CHROMO"/>
    <property type="match status" value="1"/>
</dbReference>